<protein>
    <submittedName>
        <fullName evidence="1">Uncharacterized protein</fullName>
    </submittedName>
</protein>
<reference evidence="1" key="1">
    <citation type="submission" date="2023-03" db="EMBL/GenBank/DDBJ databases">
        <title>Massive genome expansion in bonnet fungi (Mycena s.s.) driven by repeated elements and novel gene families across ecological guilds.</title>
        <authorList>
            <consortium name="Lawrence Berkeley National Laboratory"/>
            <person name="Harder C.B."/>
            <person name="Miyauchi S."/>
            <person name="Viragh M."/>
            <person name="Kuo A."/>
            <person name="Thoen E."/>
            <person name="Andreopoulos B."/>
            <person name="Lu D."/>
            <person name="Skrede I."/>
            <person name="Drula E."/>
            <person name="Henrissat B."/>
            <person name="Morin E."/>
            <person name="Kohler A."/>
            <person name="Barry K."/>
            <person name="LaButti K."/>
            <person name="Morin E."/>
            <person name="Salamov A."/>
            <person name="Lipzen A."/>
            <person name="Mereny Z."/>
            <person name="Hegedus B."/>
            <person name="Baldrian P."/>
            <person name="Stursova M."/>
            <person name="Weitz H."/>
            <person name="Taylor A."/>
            <person name="Grigoriev I.V."/>
            <person name="Nagy L.G."/>
            <person name="Martin F."/>
            <person name="Kauserud H."/>
        </authorList>
    </citation>
    <scope>NUCLEOTIDE SEQUENCE</scope>
    <source>
        <strain evidence="1">CBHHK173m</strain>
    </source>
</reference>
<dbReference type="AlphaFoldDB" id="A0AAD6U6T5"/>
<proteinExistence type="predicted"/>
<gene>
    <name evidence="1" type="ORF">B0H15DRAFT_836629</name>
</gene>
<evidence type="ECO:0000313" key="1">
    <source>
        <dbReference type="EMBL" id="KAJ7091558.1"/>
    </source>
</evidence>
<dbReference type="EMBL" id="JARJCN010000020">
    <property type="protein sequence ID" value="KAJ7091558.1"/>
    <property type="molecule type" value="Genomic_DNA"/>
</dbReference>
<dbReference type="Proteomes" id="UP001222325">
    <property type="component" value="Unassembled WGS sequence"/>
</dbReference>
<comment type="caution">
    <text evidence="1">The sequence shown here is derived from an EMBL/GenBank/DDBJ whole genome shotgun (WGS) entry which is preliminary data.</text>
</comment>
<sequence length="75" mass="8529">MVQGRKPLLACRTILRPETWVLTLKPWSSLVLVTTTIARSVPTPLLETRIRFCGESVLVRMQDGWPGKLVQDGRR</sequence>
<accession>A0AAD6U6T5</accession>
<organism evidence="1 2">
    <name type="scientific">Mycena belliarum</name>
    <dbReference type="NCBI Taxonomy" id="1033014"/>
    <lineage>
        <taxon>Eukaryota</taxon>
        <taxon>Fungi</taxon>
        <taxon>Dikarya</taxon>
        <taxon>Basidiomycota</taxon>
        <taxon>Agaricomycotina</taxon>
        <taxon>Agaricomycetes</taxon>
        <taxon>Agaricomycetidae</taxon>
        <taxon>Agaricales</taxon>
        <taxon>Marasmiineae</taxon>
        <taxon>Mycenaceae</taxon>
        <taxon>Mycena</taxon>
    </lineage>
</organism>
<keyword evidence="2" id="KW-1185">Reference proteome</keyword>
<evidence type="ECO:0000313" key="2">
    <source>
        <dbReference type="Proteomes" id="UP001222325"/>
    </source>
</evidence>
<name>A0AAD6U6T5_9AGAR</name>